<keyword evidence="4 13" id="KW-0444">Lipid biosynthesis</keyword>
<evidence type="ECO:0000256" key="1">
    <source>
        <dbReference type="ARBA" id="ARBA00003537"/>
    </source>
</evidence>
<evidence type="ECO:0000313" key="17">
    <source>
        <dbReference type="Proteomes" id="UP001158576"/>
    </source>
</evidence>
<comment type="subcellular location">
    <subcellularLocation>
        <location evidence="13">Mitochondrion</location>
    </subcellularLocation>
</comment>
<keyword evidence="13" id="KW-0547">Nucleotide-binding</keyword>
<dbReference type="Gene3D" id="3.40.1490.10">
    <property type="entry name" value="Bit1"/>
    <property type="match status" value="1"/>
</dbReference>
<evidence type="ECO:0000259" key="15">
    <source>
        <dbReference type="PROSITE" id="PS50035"/>
    </source>
</evidence>
<organism evidence="16 17">
    <name type="scientific">Oikopleura dioica</name>
    <name type="common">Tunicate</name>
    <dbReference type="NCBI Taxonomy" id="34765"/>
    <lineage>
        <taxon>Eukaryota</taxon>
        <taxon>Metazoa</taxon>
        <taxon>Chordata</taxon>
        <taxon>Tunicata</taxon>
        <taxon>Appendicularia</taxon>
        <taxon>Copelata</taxon>
        <taxon>Oikopleuridae</taxon>
        <taxon>Oikopleura</taxon>
    </lineage>
</organism>
<dbReference type="Pfam" id="PF01981">
    <property type="entry name" value="PTH2"/>
    <property type="match status" value="1"/>
</dbReference>
<dbReference type="SUPFAM" id="SSF102462">
    <property type="entry name" value="Peptidyl-tRNA hydrolase II"/>
    <property type="match status" value="1"/>
</dbReference>
<feature type="domain" description="PLD phosphodiesterase" evidence="15">
    <location>
        <begin position="126"/>
        <end position="152"/>
    </location>
</feature>
<dbReference type="InterPro" id="IPR001736">
    <property type="entry name" value="PLipase_D/transphosphatidylase"/>
</dbReference>
<keyword evidence="10 13" id="KW-1208">Phospholipid metabolism</keyword>
<comment type="catalytic activity">
    <reaction evidence="11 13">
        <text>a CDP-1,2-diacyl-sn-glycerol + sn-glycerol 3-phosphate = a 1,2-diacyl-sn-glycero-3-phospho-(1'-sn-glycero-3'-phosphate) + CMP + H(+)</text>
        <dbReference type="Rhea" id="RHEA:12593"/>
        <dbReference type="ChEBI" id="CHEBI:15378"/>
        <dbReference type="ChEBI" id="CHEBI:57597"/>
        <dbReference type="ChEBI" id="CHEBI:58332"/>
        <dbReference type="ChEBI" id="CHEBI:60110"/>
        <dbReference type="ChEBI" id="CHEBI:60377"/>
        <dbReference type="EC" id="2.7.8.5"/>
    </reaction>
</comment>
<keyword evidence="8 13" id="KW-0443">Lipid metabolism</keyword>
<evidence type="ECO:0000256" key="7">
    <source>
        <dbReference type="ARBA" id="ARBA00022801"/>
    </source>
</evidence>
<evidence type="ECO:0000256" key="11">
    <source>
        <dbReference type="ARBA" id="ARBA00048586"/>
    </source>
</evidence>
<name>A0ABN7T7B5_OIKDI</name>
<dbReference type="SMART" id="SM00155">
    <property type="entry name" value="PLDc"/>
    <property type="match status" value="2"/>
</dbReference>
<keyword evidence="5 13" id="KW-0808">Transferase</keyword>
<evidence type="ECO:0000256" key="2">
    <source>
        <dbReference type="ARBA" id="ARBA00005042"/>
    </source>
</evidence>
<keyword evidence="9 13" id="KW-0594">Phospholipid biosynthesis</keyword>
<feature type="region of interest" description="Disordered" evidence="14">
    <location>
        <begin position="440"/>
        <end position="476"/>
    </location>
</feature>
<comment type="catalytic activity">
    <reaction evidence="12">
        <text>an N-acyl-L-alpha-aminoacyl-tRNA + H2O = an N-acyl-L-amino acid + a tRNA + H(+)</text>
        <dbReference type="Rhea" id="RHEA:54448"/>
        <dbReference type="Rhea" id="RHEA-COMP:10123"/>
        <dbReference type="Rhea" id="RHEA-COMP:13883"/>
        <dbReference type="ChEBI" id="CHEBI:15377"/>
        <dbReference type="ChEBI" id="CHEBI:15378"/>
        <dbReference type="ChEBI" id="CHEBI:59874"/>
        <dbReference type="ChEBI" id="CHEBI:78442"/>
        <dbReference type="ChEBI" id="CHEBI:138191"/>
        <dbReference type="EC" id="3.1.1.29"/>
    </reaction>
</comment>
<evidence type="ECO:0000256" key="14">
    <source>
        <dbReference type="SAM" id="MobiDB-lite"/>
    </source>
</evidence>
<proteinExistence type="inferred from homology"/>
<comment type="similarity">
    <text evidence="3 13">Belongs to the CDP-alcohol phosphatidyltransferase class-II family.</text>
</comment>
<evidence type="ECO:0000256" key="10">
    <source>
        <dbReference type="ARBA" id="ARBA00023264"/>
    </source>
</evidence>
<keyword evidence="6" id="KW-0677">Repeat</keyword>
<evidence type="ECO:0000313" key="16">
    <source>
        <dbReference type="EMBL" id="CAG5110308.1"/>
    </source>
</evidence>
<dbReference type="PANTHER" id="PTHR12586:SF1">
    <property type="entry name" value="CDP-DIACYLGLYCEROL--GLYCEROL-3-PHOSPHATE 3-PHOSPHATIDYLTRANSFERASE, MITOCHONDRIAL"/>
    <property type="match status" value="1"/>
</dbReference>
<gene>
    <name evidence="16" type="ORF">OKIOD_LOCUS13486</name>
</gene>
<dbReference type="CDD" id="cd09137">
    <property type="entry name" value="PLDc_PGS1_euk_2"/>
    <property type="match status" value="1"/>
</dbReference>
<dbReference type="EC" id="2.7.8.5" evidence="13"/>
<dbReference type="Gene3D" id="3.30.870.10">
    <property type="entry name" value="Endonuclease Chain A"/>
    <property type="match status" value="2"/>
</dbReference>
<dbReference type="PROSITE" id="PS50035">
    <property type="entry name" value="PLD"/>
    <property type="match status" value="1"/>
</dbReference>
<evidence type="ECO:0000256" key="5">
    <source>
        <dbReference type="ARBA" id="ARBA00022679"/>
    </source>
</evidence>
<reference evidence="16 17" key="1">
    <citation type="submission" date="2021-04" db="EMBL/GenBank/DDBJ databases">
        <authorList>
            <person name="Bliznina A."/>
        </authorList>
    </citation>
    <scope>NUCLEOTIDE SEQUENCE [LARGE SCALE GENOMIC DNA]</scope>
</reference>
<dbReference type="InterPro" id="IPR002833">
    <property type="entry name" value="PTH2"/>
</dbReference>
<protein>
    <recommendedName>
        <fullName evidence="13">CDP-diacylglycerol--glycerol-3-phosphate 3-phosphatidyltransferase</fullName>
        <ecNumber evidence="13">2.7.8.5</ecNumber>
    </recommendedName>
</protein>
<dbReference type="PANTHER" id="PTHR12586">
    <property type="entry name" value="CDP-DIACYLGLYCEROL--SERINE O-PHOSPHATIDYLTRANSFERASE"/>
    <property type="match status" value="1"/>
</dbReference>
<evidence type="ECO:0000256" key="9">
    <source>
        <dbReference type="ARBA" id="ARBA00023209"/>
    </source>
</evidence>
<dbReference type="CDD" id="cd02430">
    <property type="entry name" value="PTH2"/>
    <property type="match status" value="1"/>
</dbReference>
<comment type="pathway">
    <text evidence="2 13">Phospholipid metabolism; phosphatidylglycerol biosynthesis; phosphatidylglycerol from CDP-diacylglycerol: step 1/2.</text>
</comment>
<dbReference type="InterPro" id="IPR016270">
    <property type="entry name" value="PGS1"/>
</dbReference>
<dbReference type="NCBIfam" id="TIGR00283">
    <property type="entry name" value="arch_pth2"/>
    <property type="match status" value="1"/>
</dbReference>
<feature type="compositionally biased region" description="Acidic residues" evidence="14">
    <location>
        <begin position="448"/>
        <end position="468"/>
    </location>
</feature>
<evidence type="ECO:0000256" key="13">
    <source>
        <dbReference type="RuleBase" id="RU365024"/>
    </source>
</evidence>
<keyword evidence="13" id="KW-0496">Mitochondrion</keyword>
<dbReference type="Proteomes" id="UP001158576">
    <property type="component" value="Chromosome 2"/>
</dbReference>
<dbReference type="InterPro" id="IPR023476">
    <property type="entry name" value="Pep_tRNA_hydro_II_dom_sf"/>
</dbReference>
<evidence type="ECO:0000256" key="8">
    <source>
        <dbReference type="ARBA" id="ARBA00023098"/>
    </source>
</evidence>
<dbReference type="EMBL" id="OU015567">
    <property type="protein sequence ID" value="CAG5110308.1"/>
    <property type="molecule type" value="Genomic_DNA"/>
</dbReference>
<dbReference type="SUPFAM" id="SSF56024">
    <property type="entry name" value="Phospholipase D/nuclease"/>
    <property type="match status" value="1"/>
</dbReference>
<evidence type="ECO:0000256" key="6">
    <source>
        <dbReference type="ARBA" id="ARBA00022737"/>
    </source>
</evidence>
<comment type="function">
    <text evidence="1 13">Functions in the biosynthesis of the anionic phospholipids phosphatidylglycerol and cardiolipin.</text>
</comment>
<keyword evidence="7" id="KW-0378">Hydrolase</keyword>
<sequence length="599" mass="67492">MLVNGPAIPISGNEVRVLSTPNEFYDQLIQNIADAKDRLLITSLYIGNGEKEEKLYREIERFLDRGGHATIIVDHGRGLRGDKKSTYARCLQMYKKYYHNLTLGYFYSPLVEQSKIVKRISQLQETLATQHTKIYLADDQLILSGANLETAYFTNRQDRYIQFSSRKLGNYFSRLAEIIAKHSYLMGSPDEGLNDARKVDFSTFREEVNALLGEYDGQMNENASPELDTIFHPSVQAGWADVRSDEHLLESVLSQLSETDQMYFCSGYFNPPSPLCAAISNTKASVELLSADCRANGFYKAKFPKSGITPAYQLFADHMLEELGDKELNYNEWNRDQWTFHAKGMWFYSSSSCFAASIGSSNFSHRSYLKDLEAGGLIATENTSLQSALDAERSRIWAYAHERNTSIQKIPNWSVIFFGTGILFGYHAFGKKNAWWKKKSKKRTVTEGTEDSEFESDEEWSDVSDPSDSELMGDPNDEIIPGEEYKMVLCVRMDLKMGKGKMCAQCGHAAVGAVRTASMRVPNQLRRWERYGQPKIALKVPTEDEMDILKAKAMSLNLNFCVIKDAGRTQIAAGSKTVLAIGPGPQSLIDQCTGHLKLL</sequence>
<evidence type="ECO:0000256" key="3">
    <source>
        <dbReference type="ARBA" id="ARBA00010682"/>
    </source>
</evidence>
<evidence type="ECO:0000256" key="4">
    <source>
        <dbReference type="ARBA" id="ARBA00022516"/>
    </source>
</evidence>
<keyword evidence="17" id="KW-1185">Reference proteome</keyword>
<keyword evidence="13" id="KW-0067">ATP-binding</keyword>
<accession>A0ABN7T7B5</accession>
<evidence type="ECO:0000256" key="12">
    <source>
        <dbReference type="ARBA" id="ARBA00048707"/>
    </source>
</evidence>